<feature type="compositionally biased region" description="Basic and acidic residues" evidence="1">
    <location>
        <begin position="70"/>
        <end position="87"/>
    </location>
</feature>
<accession>A0AAV9PJR8</accession>
<gene>
    <name evidence="4" type="ORF">LTR77_003164</name>
</gene>
<feature type="compositionally biased region" description="Polar residues" evidence="1">
    <location>
        <begin position="666"/>
        <end position="686"/>
    </location>
</feature>
<organism evidence="4 5">
    <name type="scientific">Saxophila tyrrhenica</name>
    <dbReference type="NCBI Taxonomy" id="1690608"/>
    <lineage>
        <taxon>Eukaryota</taxon>
        <taxon>Fungi</taxon>
        <taxon>Dikarya</taxon>
        <taxon>Ascomycota</taxon>
        <taxon>Pezizomycotina</taxon>
        <taxon>Dothideomycetes</taxon>
        <taxon>Dothideomycetidae</taxon>
        <taxon>Mycosphaerellales</taxon>
        <taxon>Extremaceae</taxon>
        <taxon>Saxophila</taxon>
    </lineage>
</organism>
<feature type="compositionally biased region" description="Polar residues" evidence="1">
    <location>
        <begin position="724"/>
        <end position="744"/>
    </location>
</feature>
<protein>
    <submittedName>
        <fullName evidence="4">Uncharacterized protein</fullName>
    </submittedName>
</protein>
<feature type="region of interest" description="Disordered" evidence="1">
    <location>
        <begin position="598"/>
        <end position="827"/>
    </location>
</feature>
<evidence type="ECO:0000259" key="2">
    <source>
        <dbReference type="Pfam" id="PF25009"/>
    </source>
</evidence>
<dbReference type="InterPro" id="IPR057199">
    <property type="entry name" value="DUF7877"/>
</dbReference>
<feature type="compositionally biased region" description="Basic and acidic residues" evidence="1">
    <location>
        <begin position="325"/>
        <end position="334"/>
    </location>
</feature>
<proteinExistence type="predicted"/>
<dbReference type="RefSeq" id="XP_064661760.1">
    <property type="nucleotide sequence ID" value="XM_064800421.1"/>
</dbReference>
<sequence length="827" mass="90521">MASTNGALTPPVASKPPTSPSTNGELKRKREDEEPASAEAAPASTNQTQRDMLDILQPNDTTPSFLQHVIDGRNEKERPTKAARLSEADSSANTIASKLASGAYPNLTVLYEDAEYVRQGMITAIRKEAKDRGEERMSIEDLKRIQRVQAFAQVIANAVAQEVRYEAVHGVPKIKEEQRDVNGYKKDESTRDGGQGGNVLTLFGNAPTPKQLFSSTQRPLNGTRDNIIKTELPVEEMSLPNGLTATKIMPLPADDQTSGPTFEDVFAPPFNLPQLHPPKAQKRSTTRDNTMMWEFKDPVSRANRKGGYTTQSQTVADWLGYGGVDGKEEPSSPREKRKQRDRALSGGESSDAVLDKDSIAEAAAKEEEALFRRAYSSFAPSCDNSRALVSEETKSMMWWSKIGERRYQGTFAIDPALLDDRPSDYLNEPVLVGAKNELEEFGRVVEELEDLDGDLQPAELVRDKTDVEQVLQQISALLETLASHQRIRTASFPSSSTASRTPISPAPVLSSRIGRPDSPAEDEVTMYHSIRRELAYLILKLPPYAVAKLDGDQLADLGISKSLPFDAKDIKGTMEEDQATRMAKHNALQTAAGIASLTRSGSNNNQHYSSTSQRTPAIGQAANTRYGTQYGASRTPMQPSFQRSTSNQSTTYGTPGVGAPRPGYGQQPNQYSRPPSSSYALPNGQQGYYRGGHQTFSTHSGYNQQYPSSTPQTQQRSYSSSQPLAQYQQRAVNAAAYQSGQHRTASPIKPAGLQPIMQPQRPQQYQSGQPESGRGTPVSYPSQPPTPVNGYQQRTQAVAPRESSETPQPIAPAPHPLNQPAQPNGYK</sequence>
<dbReference type="Pfam" id="PF25289">
    <property type="entry name" value="DUF7877"/>
    <property type="match status" value="1"/>
</dbReference>
<feature type="region of interest" description="Disordered" evidence="1">
    <location>
        <begin position="269"/>
        <end position="288"/>
    </location>
</feature>
<comment type="caution">
    <text evidence="4">The sequence shown here is derived from an EMBL/GenBank/DDBJ whole genome shotgun (WGS) entry which is preliminary data.</text>
</comment>
<feature type="compositionally biased region" description="Polar residues" evidence="1">
    <location>
        <begin position="598"/>
        <end position="653"/>
    </location>
</feature>
<dbReference type="EMBL" id="JAVRRT010000004">
    <property type="protein sequence ID" value="KAK5173042.1"/>
    <property type="molecule type" value="Genomic_DNA"/>
</dbReference>
<feature type="region of interest" description="Disordered" evidence="1">
    <location>
        <begin position="1"/>
        <end position="91"/>
    </location>
</feature>
<name>A0AAV9PJR8_9PEZI</name>
<feature type="compositionally biased region" description="Polar residues" evidence="1">
    <location>
        <begin position="694"/>
        <end position="703"/>
    </location>
</feature>
<dbReference type="Proteomes" id="UP001337655">
    <property type="component" value="Unassembled WGS sequence"/>
</dbReference>
<feature type="region of interest" description="Disordered" evidence="1">
    <location>
        <begin position="320"/>
        <end position="357"/>
    </location>
</feature>
<feature type="domain" description="DUF7877" evidence="3">
    <location>
        <begin position="45"/>
        <end position="154"/>
    </location>
</feature>
<feature type="compositionally biased region" description="Low complexity" evidence="1">
    <location>
        <begin position="704"/>
        <end position="723"/>
    </location>
</feature>
<dbReference type="AlphaFoldDB" id="A0AAV9PJR8"/>
<feature type="compositionally biased region" description="Polar residues" evidence="1">
    <location>
        <begin position="491"/>
        <end position="502"/>
    </location>
</feature>
<evidence type="ECO:0000313" key="4">
    <source>
        <dbReference type="EMBL" id="KAK5173042.1"/>
    </source>
</evidence>
<reference evidence="4 5" key="1">
    <citation type="submission" date="2023-08" db="EMBL/GenBank/DDBJ databases">
        <title>Black Yeasts Isolated from many extreme environments.</title>
        <authorList>
            <person name="Coleine C."/>
            <person name="Stajich J.E."/>
            <person name="Selbmann L."/>
        </authorList>
    </citation>
    <scope>NUCLEOTIDE SEQUENCE [LARGE SCALE GENOMIC DNA]</scope>
    <source>
        <strain evidence="4 5">CCFEE 5935</strain>
    </source>
</reference>
<dbReference type="InterPro" id="IPR056687">
    <property type="entry name" value="DUF7785"/>
</dbReference>
<feature type="region of interest" description="Disordered" evidence="1">
    <location>
        <begin position="489"/>
        <end position="520"/>
    </location>
</feature>
<evidence type="ECO:0000256" key="1">
    <source>
        <dbReference type="SAM" id="MobiDB-lite"/>
    </source>
</evidence>
<feature type="domain" description="DUF7785" evidence="2">
    <location>
        <begin position="465"/>
        <end position="564"/>
    </location>
</feature>
<dbReference type="GeneID" id="89924511"/>
<evidence type="ECO:0000259" key="3">
    <source>
        <dbReference type="Pfam" id="PF25289"/>
    </source>
</evidence>
<feature type="compositionally biased region" description="Low complexity" evidence="1">
    <location>
        <begin position="754"/>
        <end position="770"/>
    </location>
</feature>
<dbReference type="Pfam" id="PF25009">
    <property type="entry name" value="DUF7785"/>
    <property type="match status" value="1"/>
</dbReference>
<evidence type="ECO:0000313" key="5">
    <source>
        <dbReference type="Proteomes" id="UP001337655"/>
    </source>
</evidence>
<keyword evidence="5" id="KW-1185">Reference proteome</keyword>